<evidence type="ECO:0000259" key="1">
    <source>
        <dbReference type="Pfam" id="PF05175"/>
    </source>
</evidence>
<dbReference type="SUPFAM" id="SSF53335">
    <property type="entry name" value="S-adenosyl-L-methionine-dependent methyltransferases"/>
    <property type="match status" value="1"/>
</dbReference>
<name>A0A382WTV8_9ZZZZ</name>
<organism evidence="2">
    <name type="scientific">marine metagenome</name>
    <dbReference type="NCBI Taxonomy" id="408172"/>
    <lineage>
        <taxon>unclassified sequences</taxon>
        <taxon>metagenomes</taxon>
        <taxon>ecological metagenomes</taxon>
    </lineage>
</organism>
<proteinExistence type="predicted"/>
<accession>A0A382WTV8</accession>
<dbReference type="AlphaFoldDB" id="A0A382WTV8"/>
<dbReference type="Pfam" id="PF05175">
    <property type="entry name" value="MTS"/>
    <property type="match status" value="1"/>
</dbReference>
<dbReference type="InterPro" id="IPR007848">
    <property type="entry name" value="Small_mtfrase_dom"/>
</dbReference>
<feature type="domain" description="Methyltransferase small" evidence="1">
    <location>
        <begin position="162"/>
        <end position="230"/>
    </location>
</feature>
<evidence type="ECO:0000313" key="2">
    <source>
        <dbReference type="EMBL" id="SVD62277.1"/>
    </source>
</evidence>
<dbReference type="CDD" id="cd02440">
    <property type="entry name" value="AdoMet_MTases"/>
    <property type="match status" value="1"/>
</dbReference>
<dbReference type="GO" id="GO:0008168">
    <property type="term" value="F:methyltransferase activity"/>
    <property type="evidence" value="ECO:0007669"/>
    <property type="project" value="InterPro"/>
</dbReference>
<dbReference type="EMBL" id="UINC01162495">
    <property type="protein sequence ID" value="SVD62277.1"/>
    <property type="molecule type" value="Genomic_DNA"/>
</dbReference>
<gene>
    <name evidence="2" type="ORF">METZ01_LOCUS415131</name>
</gene>
<protein>
    <recommendedName>
        <fullName evidence="1">Methyltransferase small domain-containing protein</fullName>
    </recommendedName>
</protein>
<reference evidence="2" key="1">
    <citation type="submission" date="2018-05" db="EMBL/GenBank/DDBJ databases">
        <authorList>
            <person name="Lanie J.A."/>
            <person name="Ng W.-L."/>
            <person name="Kazmierczak K.M."/>
            <person name="Andrzejewski T.M."/>
            <person name="Davidsen T.M."/>
            <person name="Wayne K.J."/>
            <person name="Tettelin H."/>
            <person name="Glass J.I."/>
            <person name="Rusch D."/>
            <person name="Podicherti R."/>
            <person name="Tsui H.-C.T."/>
            <person name="Winkler M.E."/>
        </authorList>
    </citation>
    <scope>NUCLEOTIDE SEQUENCE</scope>
</reference>
<dbReference type="Gene3D" id="3.40.50.150">
    <property type="entry name" value="Vaccinia Virus protein VP39"/>
    <property type="match status" value="1"/>
</dbReference>
<dbReference type="InterPro" id="IPR029063">
    <property type="entry name" value="SAM-dependent_MTases_sf"/>
</dbReference>
<sequence length="238" mass="27184">MQNEQDDWISCLTDSFGSQFCETLRTLSLNKLQIYPTPKLCGLPFGHEVRIFSRFLKGQSSLLDPSAFSKVYLFFASAREKKLYRAFILGESLSKSGWLDIIGNKNLNLWVEKKLFEETPKGRLSLRFRVISIGETILVVDPLNQTFTHRVHIGQDTINMIEFLAEQKHISSRRYLDIGTGSGAILLLLSPQMEEVIGMDINPRAVHLARLNVKLNLNHALIYEHDIFQRGKITGLFD</sequence>
<feature type="non-terminal residue" evidence="2">
    <location>
        <position position="238"/>
    </location>
</feature>